<proteinExistence type="predicted"/>
<reference evidence="2" key="2">
    <citation type="submission" date="2023-06" db="EMBL/GenBank/DDBJ databases">
        <authorList>
            <consortium name="Lawrence Berkeley National Laboratory"/>
            <person name="Haridas S."/>
            <person name="Hensen N."/>
            <person name="Bonometti L."/>
            <person name="Westerberg I."/>
            <person name="Brannstrom I.O."/>
            <person name="Guillou S."/>
            <person name="Cros-Aarteil S."/>
            <person name="Calhoun S."/>
            <person name="Kuo A."/>
            <person name="Mondo S."/>
            <person name="Pangilinan J."/>
            <person name="Riley R."/>
            <person name="Labutti K."/>
            <person name="Andreopoulos B."/>
            <person name="Lipzen A."/>
            <person name="Chen C."/>
            <person name="Yanf M."/>
            <person name="Daum C."/>
            <person name="Ng V."/>
            <person name="Clum A."/>
            <person name="Steindorff A."/>
            <person name="Ohm R."/>
            <person name="Martin F."/>
            <person name="Silar P."/>
            <person name="Natvig D."/>
            <person name="Lalanne C."/>
            <person name="Gautier V."/>
            <person name="Ament-Velasquez S.L."/>
            <person name="Kruys A."/>
            <person name="Hutchinson M.I."/>
            <person name="Powell A.J."/>
            <person name="Barry K."/>
            <person name="Miller A.N."/>
            <person name="Grigoriev I.V."/>
            <person name="Debuchy R."/>
            <person name="Gladieux P."/>
            <person name="Thoren M.H."/>
            <person name="Johannesson H."/>
        </authorList>
    </citation>
    <scope>NUCLEOTIDE SEQUENCE</scope>
    <source>
        <strain evidence="2">CBS 958.72</strain>
    </source>
</reference>
<evidence type="ECO:0000313" key="2">
    <source>
        <dbReference type="EMBL" id="KAK3370895.1"/>
    </source>
</evidence>
<keyword evidence="3" id="KW-1185">Reference proteome</keyword>
<dbReference type="EMBL" id="JAULSN010000005">
    <property type="protein sequence ID" value="KAK3370895.1"/>
    <property type="molecule type" value="Genomic_DNA"/>
</dbReference>
<accession>A0AAE0K7P3</accession>
<evidence type="ECO:0000256" key="1">
    <source>
        <dbReference type="SAM" id="SignalP"/>
    </source>
</evidence>
<evidence type="ECO:0000313" key="3">
    <source>
        <dbReference type="Proteomes" id="UP001287356"/>
    </source>
</evidence>
<gene>
    <name evidence="2" type="ORF">B0T24DRAFT_667681</name>
</gene>
<name>A0AAE0K7P3_9PEZI</name>
<comment type="caution">
    <text evidence="2">The sequence shown here is derived from an EMBL/GenBank/DDBJ whole genome shotgun (WGS) entry which is preliminary data.</text>
</comment>
<sequence>MQFSTAILAGLTSAFAFASPIPGDGAAAPAPADVVEPVQANEQLWTIERMLRVCDGADTACNWSFVVNKNVGWVAPTPCEFTVRSVNGQKASHSPSEGWECGPFRVSTGWNGQFGELNGFTTLSLVDLGWKLAAFPAYTDQQLDAGVVVTPDLSFPPHPW</sequence>
<keyword evidence="1" id="KW-0732">Signal</keyword>
<protein>
    <recommendedName>
        <fullName evidence="4">Small secreted protein</fullName>
    </recommendedName>
</protein>
<feature type="chain" id="PRO_5042293603" description="Small secreted protein" evidence="1">
    <location>
        <begin position="19"/>
        <end position="160"/>
    </location>
</feature>
<reference evidence="2" key="1">
    <citation type="journal article" date="2023" name="Mol. Phylogenet. Evol.">
        <title>Genome-scale phylogeny and comparative genomics of the fungal order Sordariales.</title>
        <authorList>
            <person name="Hensen N."/>
            <person name="Bonometti L."/>
            <person name="Westerberg I."/>
            <person name="Brannstrom I.O."/>
            <person name="Guillou S."/>
            <person name="Cros-Aarteil S."/>
            <person name="Calhoun S."/>
            <person name="Haridas S."/>
            <person name="Kuo A."/>
            <person name="Mondo S."/>
            <person name="Pangilinan J."/>
            <person name="Riley R."/>
            <person name="LaButti K."/>
            <person name="Andreopoulos B."/>
            <person name="Lipzen A."/>
            <person name="Chen C."/>
            <person name="Yan M."/>
            <person name="Daum C."/>
            <person name="Ng V."/>
            <person name="Clum A."/>
            <person name="Steindorff A."/>
            <person name="Ohm R.A."/>
            <person name="Martin F."/>
            <person name="Silar P."/>
            <person name="Natvig D.O."/>
            <person name="Lalanne C."/>
            <person name="Gautier V."/>
            <person name="Ament-Velasquez S.L."/>
            <person name="Kruys A."/>
            <person name="Hutchinson M.I."/>
            <person name="Powell A.J."/>
            <person name="Barry K."/>
            <person name="Miller A.N."/>
            <person name="Grigoriev I.V."/>
            <person name="Debuchy R."/>
            <person name="Gladieux P."/>
            <person name="Hiltunen Thoren M."/>
            <person name="Johannesson H."/>
        </authorList>
    </citation>
    <scope>NUCLEOTIDE SEQUENCE</scope>
    <source>
        <strain evidence="2">CBS 958.72</strain>
    </source>
</reference>
<dbReference type="AlphaFoldDB" id="A0AAE0K7P3"/>
<feature type="signal peptide" evidence="1">
    <location>
        <begin position="1"/>
        <end position="18"/>
    </location>
</feature>
<organism evidence="2 3">
    <name type="scientific">Lasiosphaeria ovina</name>
    <dbReference type="NCBI Taxonomy" id="92902"/>
    <lineage>
        <taxon>Eukaryota</taxon>
        <taxon>Fungi</taxon>
        <taxon>Dikarya</taxon>
        <taxon>Ascomycota</taxon>
        <taxon>Pezizomycotina</taxon>
        <taxon>Sordariomycetes</taxon>
        <taxon>Sordariomycetidae</taxon>
        <taxon>Sordariales</taxon>
        <taxon>Lasiosphaeriaceae</taxon>
        <taxon>Lasiosphaeria</taxon>
    </lineage>
</organism>
<dbReference type="Proteomes" id="UP001287356">
    <property type="component" value="Unassembled WGS sequence"/>
</dbReference>
<evidence type="ECO:0008006" key="4">
    <source>
        <dbReference type="Google" id="ProtNLM"/>
    </source>
</evidence>